<keyword evidence="3" id="KW-0378">Hydrolase</keyword>
<protein>
    <recommendedName>
        <fullName evidence="6">Acyl-CoA thioesterase 2</fullName>
    </recommendedName>
    <alternativeName>
        <fullName evidence="7">Thioesterase II</fullName>
    </alternativeName>
</protein>
<dbReference type="FunFam" id="2.40.160.210:FF:000001">
    <property type="entry name" value="Acyl-CoA thioesterase II"/>
    <property type="match status" value="1"/>
</dbReference>
<dbReference type="GO" id="GO:0047617">
    <property type="term" value="F:fatty acyl-CoA hydrolase activity"/>
    <property type="evidence" value="ECO:0007669"/>
    <property type="project" value="UniProtKB-EC"/>
</dbReference>
<dbReference type="PANTHER" id="PTHR11066">
    <property type="entry name" value="ACYL-COA THIOESTERASE"/>
    <property type="match status" value="1"/>
</dbReference>
<dbReference type="InterPro" id="IPR029069">
    <property type="entry name" value="HotDog_dom_sf"/>
</dbReference>
<feature type="domain" description="Acyl-CoA thioesterase-like N-terminal HotDog" evidence="8">
    <location>
        <begin position="26"/>
        <end position="107"/>
    </location>
</feature>
<dbReference type="Proteomes" id="UP000633205">
    <property type="component" value="Unassembled WGS sequence"/>
</dbReference>
<name>A0A917DIH1_9MICO</name>
<dbReference type="Gene3D" id="2.40.160.210">
    <property type="entry name" value="Acyl-CoA thioesterase, double hotdog domain"/>
    <property type="match status" value="1"/>
</dbReference>
<evidence type="ECO:0000313" key="10">
    <source>
        <dbReference type="EMBL" id="GGD39992.1"/>
    </source>
</evidence>
<keyword evidence="4" id="KW-0443">Lipid metabolism</keyword>
<dbReference type="CDD" id="cd03445">
    <property type="entry name" value="Thioesterase_II_repeat2"/>
    <property type="match status" value="1"/>
</dbReference>
<keyword evidence="11" id="KW-1185">Reference proteome</keyword>
<comment type="catalytic activity">
    <reaction evidence="5">
        <text>a fatty acyl-CoA + H2O = a fatty acid + CoA + H(+)</text>
        <dbReference type="Rhea" id="RHEA:16781"/>
        <dbReference type="ChEBI" id="CHEBI:15377"/>
        <dbReference type="ChEBI" id="CHEBI:15378"/>
        <dbReference type="ChEBI" id="CHEBI:28868"/>
        <dbReference type="ChEBI" id="CHEBI:57287"/>
        <dbReference type="ChEBI" id="CHEBI:77636"/>
        <dbReference type="EC" id="3.1.2.20"/>
    </reaction>
    <physiologicalReaction direction="left-to-right" evidence="5">
        <dbReference type="Rhea" id="RHEA:16782"/>
    </physiologicalReaction>
</comment>
<dbReference type="Pfam" id="PF13622">
    <property type="entry name" value="4HBT_3"/>
    <property type="match status" value="1"/>
</dbReference>
<dbReference type="GO" id="GO:0009062">
    <property type="term" value="P:fatty acid catabolic process"/>
    <property type="evidence" value="ECO:0007669"/>
    <property type="project" value="TreeGrafter"/>
</dbReference>
<dbReference type="InterPro" id="IPR042171">
    <property type="entry name" value="Acyl-CoA_hotdog"/>
</dbReference>
<evidence type="ECO:0000256" key="4">
    <source>
        <dbReference type="ARBA" id="ARBA00023098"/>
    </source>
</evidence>
<organism evidence="10 11">
    <name type="scientific">Microbacterium faecale</name>
    <dbReference type="NCBI Taxonomy" id="1804630"/>
    <lineage>
        <taxon>Bacteria</taxon>
        <taxon>Bacillati</taxon>
        <taxon>Actinomycetota</taxon>
        <taxon>Actinomycetes</taxon>
        <taxon>Micrococcales</taxon>
        <taxon>Microbacteriaceae</taxon>
        <taxon>Microbacterium</taxon>
    </lineage>
</organism>
<evidence type="ECO:0000256" key="3">
    <source>
        <dbReference type="ARBA" id="ARBA00022801"/>
    </source>
</evidence>
<comment type="subunit">
    <text evidence="2">Homotetramer.</text>
</comment>
<feature type="domain" description="Acyl-CoA thioesterase-like C-terminal" evidence="9">
    <location>
        <begin position="140"/>
        <end position="271"/>
    </location>
</feature>
<reference evidence="10" key="1">
    <citation type="journal article" date="2014" name="Int. J. Syst. Evol. Microbiol.">
        <title>Complete genome sequence of Corynebacterium casei LMG S-19264T (=DSM 44701T), isolated from a smear-ripened cheese.</title>
        <authorList>
            <consortium name="US DOE Joint Genome Institute (JGI-PGF)"/>
            <person name="Walter F."/>
            <person name="Albersmeier A."/>
            <person name="Kalinowski J."/>
            <person name="Ruckert C."/>
        </authorList>
    </citation>
    <scope>NUCLEOTIDE SEQUENCE</scope>
    <source>
        <strain evidence="10">CGMCC 1.15152</strain>
    </source>
</reference>
<comment type="caution">
    <text evidence="10">The sequence shown here is derived from an EMBL/GenBank/DDBJ whole genome shotgun (WGS) entry which is preliminary data.</text>
</comment>
<dbReference type="PANTHER" id="PTHR11066:SF34">
    <property type="entry name" value="ACYL-COENZYME A THIOESTERASE 8"/>
    <property type="match status" value="1"/>
</dbReference>
<dbReference type="InterPro" id="IPR049450">
    <property type="entry name" value="ACOT8-like_C"/>
</dbReference>
<dbReference type="InterPro" id="IPR003703">
    <property type="entry name" value="Acyl_CoA_thio"/>
</dbReference>
<evidence type="ECO:0000313" key="11">
    <source>
        <dbReference type="Proteomes" id="UP000633205"/>
    </source>
</evidence>
<comment type="similarity">
    <text evidence="1">Belongs to the C/M/P thioester hydrolase family.</text>
</comment>
<dbReference type="AlphaFoldDB" id="A0A917DIH1"/>
<dbReference type="InterPro" id="IPR049449">
    <property type="entry name" value="TesB_ACOT8-like_N"/>
</dbReference>
<evidence type="ECO:0000256" key="7">
    <source>
        <dbReference type="ARBA" id="ARBA00079653"/>
    </source>
</evidence>
<evidence type="ECO:0000259" key="8">
    <source>
        <dbReference type="Pfam" id="PF13622"/>
    </source>
</evidence>
<gene>
    <name evidence="10" type="primary">tesB</name>
    <name evidence="10" type="ORF">GCM10010915_20970</name>
</gene>
<accession>A0A917DIH1</accession>
<evidence type="ECO:0000256" key="2">
    <source>
        <dbReference type="ARBA" id="ARBA00011881"/>
    </source>
</evidence>
<dbReference type="SUPFAM" id="SSF54637">
    <property type="entry name" value="Thioesterase/thiol ester dehydrase-isomerase"/>
    <property type="match status" value="2"/>
</dbReference>
<dbReference type="GO" id="GO:0006637">
    <property type="term" value="P:acyl-CoA metabolic process"/>
    <property type="evidence" value="ECO:0007669"/>
    <property type="project" value="InterPro"/>
</dbReference>
<evidence type="ECO:0000256" key="6">
    <source>
        <dbReference type="ARBA" id="ARBA00071120"/>
    </source>
</evidence>
<reference evidence="10" key="2">
    <citation type="submission" date="2020-09" db="EMBL/GenBank/DDBJ databases">
        <authorList>
            <person name="Sun Q."/>
            <person name="Zhou Y."/>
        </authorList>
    </citation>
    <scope>NUCLEOTIDE SEQUENCE</scope>
    <source>
        <strain evidence="10">CGMCC 1.15152</strain>
    </source>
</reference>
<sequence>MLLGVLRLDESAARTEEDIFVGDSHPMPGGRVYGGQVVAQCVVAATRTVDADRPAHSLHGYFLRAGDVRLPTTFAVDRIHDGRSFARRRVQAYQDGVPIFSGIISFQQDDPGLSHQVEMPTVPAPEDIDASGTSPQDDARIMRRNPIEARRVLGPVLAETSSQAPHQATWLRVKRDLGDDPRLQQAALAYMSDFTIQESSLRANGISWRTEGLKSASLDHAIWWHRPARADDWLLYVAESPVSRGGRGMNVGRLYSRDGALVASIAQEIMMRVPISGDA</sequence>
<dbReference type="RefSeq" id="WP_188712754.1">
    <property type="nucleotide sequence ID" value="NZ_BMHO01000001.1"/>
</dbReference>
<evidence type="ECO:0000256" key="1">
    <source>
        <dbReference type="ARBA" id="ARBA00006538"/>
    </source>
</evidence>
<evidence type="ECO:0000256" key="5">
    <source>
        <dbReference type="ARBA" id="ARBA00050943"/>
    </source>
</evidence>
<dbReference type="CDD" id="cd03444">
    <property type="entry name" value="Thioesterase_II_repeat1"/>
    <property type="match status" value="1"/>
</dbReference>
<dbReference type="Pfam" id="PF20789">
    <property type="entry name" value="4HBT_3C"/>
    <property type="match status" value="1"/>
</dbReference>
<dbReference type="EMBL" id="BMHO01000001">
    <property type="protein sequence ID" value="GGD39992.1"/>
    <property type="molecule type" value="Genomic_DNA"/>
</dbReference>
<proteinExistence type="inferred from homology"/>
<evidence type="ECO:0000259" key="9">
    <source>
        <dbReference type="Pfam" id="PF20789"/>
    </source>
</evidence>